<organism evidence="1 2">
    <name type="scientific">Hoyosella subflava (strain DSM 45089 / JCM 17490 / NBRC 109087 / DQS3-9A1)</name>
    <name type="common">Amycolicicoccus subflavus</name>
    <dbReference type="NCBI Taxonomy" id="443218"/>
    <lineage>
        <taxon>Bacteria</taxon>
        <taxon>Bacillati</taxon>
        <taxon>Actinomycetota</taxon>
        <taxon>Actinomycetes</taxon>
        <taxon>Mycobacteriales</taxon>
        <taxon>Hoyosellaceae</taxon>
        <taxon>Hoyosella</taxon>
    </lineage>
</organism>
<reference evidence="1 2" key="1">
    <citation type="journal article" date="2011" name="J. Bacteriol.">
        <title>Complete genome sequence of Amycolicicoccus subflavus DQS3-9A1T, an actinomycete isolated from crude oil-polluted soil.</title>
        <authorList>
            <person name="Cai M."/>
            <person name="Chen W.M."/>
            <person name="Nie Y."/>
            <person name="Chi C.Q."/>
            <person name="Wang Y.N."/>
            <person name="Tang Y.Q."/>
            <person name="Li G.Y."/>
            <person name="Wu X.L."/>
        </authorList>
    </citation>
    <scope>NUCLEOTIDE SEQUENCE [LARGE SCALE GENOMIC DNA]</scope>
    <source>
        <strain evidence="2">DSM 45089 / DQS3-9A1</strain>
    </source>
</reference>
<proteinExistence type="predicted"/>
<evidence type="ECO:0000313" key="1">
    <source>
        <dbReference type="EMBL" id="AEF42414.1"/>
    </source>
</evidence>
<evidence type="ECO:0000313" key="2">
    <source>
        <dbReference type="Proteomes" id="UP000009235"/>
    </source>
</evidence>
<dbReference type="HOGENOM" id="CLU_041412_0_0_11"/>
<dbReference type="Proteomes" id="UP000009235">
    <property type="component" value="Chromosome"/>
</dbReference>
<sequence>MNEQLMVRAELDKLANTLGVPAQEVAFLGDTSPVDLRELRERVTASLFNSGADALRALAKASKLLPAGTVASIAQRSFGPMLCARAAGFMDVTRAIDVAQKLPVPFLAELCIHLDPARAEAVVRGIPDQIACEVASKLLAMREFITLGRFVGYVRETVITAVIRSADPVALLHVAFYVEAQERFDSIADALSDDEIAAIIRAAAGRADVVDSDLWVQALSLLDSVSADRQRRLADIAVAQPADVLDSMITTVHAANMYDALLPLVTTMSDESKVRLAAIPALHDSDRLHAIVQATATHEMWTELLPLVEAVPESAKREVALAASRLPKAAMVRAIVAARESNQWPVLLTLAEYMPEPERAQLIALLADIDLDVVESFVDAALTTDVVERALVLLNQVGEPELAPVVARIGTIEPDSRSVFVARARELGVLDRLGVIGDALRG</sequence>
<keyword evidence="2" id="KW-1185">Reference proteome</keyword>
<dbReference type="STRING" id="443218.AS9A_3978"/>
<protein>
    <submittedName>
        <fullName evidence="1">Uncharacterized protein</fullName>
    </submittedName>
</protein>
<dbReference type="RefSeq" id="WP_013808763.1">
    <property type="nucleotide sequence ID" value="NC_015564.1"/>
</dbReference>
<dbReference type="KEGG" id="asd:AS9A_3978"/>
<accession>F6EHQ0</accession>
<dbReference type="eggNOG" id="COG2239">
    <property type="taxonomic scope" value="Bacteria"/>
</dbReference>
<dbReference type="AlphaFoldDB" id="F6EHQ0"/>
<gene>
    <name evidence="1" type="ordered locus">AS9A_3978</name>
</gene>
<dbReference type="EMBL" id="CP002786">
    <property type="protein sequence ID" value="AEF42414.1"/>
    <property type="molecule type" value="Genomic_DNA"/>
</dbReference>
<name>F6EHQ0_HOYSD</name>
<dbReference type="OrthoDB" id="4529786at2"/>